<feature type="transmembrane region" description="Helical" evidence="1">
    <location>
        <begin position="15"/>
        <end position="32"/>
    </location>
</feature>
<dbReference type="EMBL" id="NCVA01000040">
    <property type="protein sequence ID" value="ORO82977.1"/>
    <property type="molecule type" value="Genomic_DNA"/>
</dbReference>
<dbReference type="RefSeq" id="WP_083306916.1">
    <property type="nucleotide sequence ID" value="NZ_NCVA01000040.1"/>
</dbReference>
<protein>
    <submittedName>
        <fullName evidence="2">Uncharacterized protein</fullName>
    </submittedName>
</protein>
<feature type="transmembrane region" description="Helical" evidence="1">
    <location>
        <begin position="148"/>
        <end position="171"/>
    </location>
</feature>
<evidence type="ECO:0000256" key="1">
    <source>
        <dbReference type="SAM" id="Phobius"/>
    </source>
</evidence>
<feature type="transmembrane region" description="Helical" evidence="1">
    <location>
        <begin position="199"/>
        <end position="222"/>
    </location>
</feature>
<evidence type="ECO:0000313" key="2">
    <source>
        <dbReference type="EMBL" id="ORO82977.1"/>
    </source>
</evidence>
<proteinExistence type="predicted"/>
<comment type="caution">
    <text evidence="2">The sequence shown here is derived from an EMBL/GenBank/DDBJ whole genome shotgun (WGS) entry which is preliminary data.</text>
</comment>
<gene>
    <name evidence="2" type="ORF">B7705_06240</name>
</gene>
<dbReference type="Proteomes" id="UP000193064">
    <property type="component" value="Unassembled WGS sequence"/>
</dbReference>
<feature type="transmembrane region" description="Helical" evidence="1">
    <location>
        <begin position="52"/>
        <end position="77"/>
    </location>
</feature>
<dbReference type="AlphaFoldDB" id="A0A1X1J9T6"/>
<accession>A0A1X1J9T6</accession>
<name>A0A1X1J9T6_STROR</name>
<keyword evidence="1" id="KW-1133">Transmembrane helix</keyword>
<keyword evidence="1" id="KW-0472">Membrane</keyword>
<keyword evidence="1" id="KW-0812">Transmembrane</keyword>
<reference evidence="2 3" key="1">
    <citation type="journal article" date="2016" name="Eur. J. Clin. Microbiol. Infect. Dis.">
        <title>Whole genome sequencing as a tool for phylogenetic analysis of clinical strains of Mitis group streptococci.</title>
        <authorList>
            <person name="Rasmussen L.H."/>
            <person name="Dargis R."/>
            <person name="Hojholt K."/>
            <person name="Christensen J.J."/>
            <person name="Skovgaard O."/>
            <person name="Justesen U.S."/>
            <person name="Rosenvinge F.S."/>
            <person name="Moser C."/>
            <person name="Lukjancenko O."/>
            <person name="Rasmussen S."/>
            <person name="Nielsen X.C."/>
        </authorList>
    </citation>
    <scope>NUCLEOTIDE SEQUENCE [LARGE SCALE GENOMIC DNA]</scope>
    <source>
        <strain evidence="2 3">RH_13585_10</strain>
    </source>
</reference>
<organism evidence="2 3">
    <name type="scientific">Streptococcus oralis subsp. dentisani</name>
    <dbReference type="NCBI Taxonomy" id="1458253"/>
    <lineage>
        <taxon>Bacteria</taxon>
        <taxon>Bacillati</taxon>
        <taxon>Bacillota</taxon>
        <taxon>Bacilli</taxon>
        <taxon>Lactobacillales</taxon>
        <taxon>Streptococcaceae</taxon>
        <taxon>Streptococcus</taxon>
    </lineage>
</organism>
<evidence type="ECO:0000313" key="3">
    <source>
        <dbReference type="Proteomes" id="UP000193064"/>
    </source>
</evidence>
<sequence length="440" mass="52618">MGKSKTVIIMKINKIFKYISLLIALILLPFFWKIMVSEVISINLKASQGNLFILTFIFWLEILLLLVIYDLVIFNLYSIIRYYLRELGELAVRTKKVSCALYIIRLNYYFLRLSRLLRLGWVTYDSDEKSLVWIGISKLTLTKLMFNIFKIIISIPMLLAFLSACFSLKILRVDITYYLSKFQEILISILQIKVNVSDIFLSLPAIVALVTILPTVFFFYFYSQKRDVRKVIDKENGQYFEEVILLFEKLLIWVNHHIYQISKNFDYVINCQDSIIEMFLEKKIPNYMSLTEKRYYRPKGIEGFSFLDIANLSELEEIVTKLTSDRLIKFTRIFSVNRFDIWQFYLRDFNSLSEEKEIEKLFYTQKGMASKLANYCTYPDDVTKDKLEQERKNERLYLSWSIYTDLELLYRLMRMRNSLRSYLYSSRMERLILKVLNKDK</sequence>